<gene>
    <name evidence="10" type="ORF">FFLO_06472</name>
</gene>
<feature type="compositionally biased region" description="Basic and acidic residues" evidence="7">
    <location>
        <begin position="214"/>
        <end position="225"/>
    </location>
</feature>
<evidence type="ECO:0000313" key="11">
    <source>
        <dbReference type="Proteomes" id="UP000812966"/>
    </source>
</evidence>
<name>A0A8K0JEU9_9TREE</name>
<evidence type="ECO:0000256" key="7">
    <source>
        <dbReference type="SAM" id="MobiDB-lite"/>
    </source>
</evidence>
<dbReference type="Gene3D" id="1.20.900.10">
    <property type="entry name" value="Dbl homology (DH) domain"/>
    <property type="match status" value="1"/>
</dbReference>
<feature type="compositionally biased region" description="Gly residues" evidence="7">
    <location>
        <begin position="917"/>
        <end position="926"/>
    </location>
</feature>
<dbReference type="GO" id="GO:0005737">
    <property type="term" value="C:cytoplasm"/>
    <property type="evidence" value="ECO:0007669"/>
    <property type="project" value="TreeGrafter"/>
</dbReference>
<feature type="region of interest" description="Disordered" evidence="7">
    <location>
        <begin position="178"/>
        <end position="308"/>
    </location>
</feature>
<feature type="region of interest" description="Disordered" evidence="7">
    <location>
        <begin position="660"/>
        <end position="680"/>
    </location>
</feature>
<dbReference type="Pfam" id="PF00621">
    <property type="entry name" value="RhoGEF"/>
    <property type="match status" value="1"/>
</dbReference>
<keyword evidence="4" id="KW-0863">Zinc-finger</keyword>
<evidence type="ECO:0000313" key="10">
    <source>
        <dbReference type="EMBL" id="KAG7527973.1"/>
    </source>
</evidence>
<dbReference type="SMART" id="SM00233">
    <property type="entry name" value="PH"/>
    <property type="match status" value="1"/>
</dbReference>
<dbReference type="GO" id="GO:0005085">
    <property type="term" value="F:guanyl-nucleotide exchange factor activity"/>
    <property type="evidence" value="ECO:0007669"/>
    <property type="project" value="UniProtKB-KW"/>
</dbReference>
<comment type="subcellular location">
    <subcellularLocation>
        <location evidence="1">Cytoplasm</location>
        <location evidence="1">Cytoskeleton</location>
    </subcellularLocation>
</comment>
<dbReference type="InterPro" id="IPR000219">
    <property type="entry name" value="DH_dom"/>
</dbReference>
<dbReference type="AlphaFoldDB" id="A0A8K0JEU9"/>
<evidence type="ECO:0000256" key="2">
    <source>
        <dbReference type="ARBA" id="ARBA00022658"/>
    </source>
</evidence>
<keyword evidence="5" id="KW-0862">Zinc</keyword>
<dbReference type="InterPro" id="IPR013083">
    <property type="entry name" value="Znf_RING/FYVE/PHD"/>
</dbReference>
<dbReference type="SUPFAM" id="SSF48065">
    <property type="entry name" value="DBL homology domain (DH-domain)"/>
    <property type="match status" value="1"/>
</dbReference>
<dbReference type="SUPFAM" id="SSF50729">
    <property type="entry name" value="PH domain-like"/>
    <property type="match status" value="1"/>
</dbReference>
<dbReference type="GO" id="GO:0008270">
    <property type="term" value="F:zinc ion binding"/>
    <property type="evidence" value="ECO:0007669"/>
    <property type="project" value="UniProtKB-KW"/>
</dbReference>
<dbReference type="InterPro" id="IPR051092">
    <property type="entry name" value="FYVE_RhoGEF_PH"/>
</dbReference>
<dbReference type="InterPro" id="IPR011993">
    <property type="entry name" value="PH-like_dom_sf"/>
</dbReference>
<evidence type="ECO:0000259" key="9">
    <source>
        <dbReference type="PROSITE" id="PS50010"/>
    </source>
</evidence>
<dbReference type="Gene3D" id="3.30.40.10">
    <property type="entry name" value="Zinc/RING finger domain, C3HC4 (zinc finger)"/>
    <property type="match status" value="1"/>
</dbReference>
<keyword evidence="6" id="KW-0206">Cytoskeleton</keyword>
<dbReference type="SMART" id="SM00325">
    <property type="entry name" value="RhoGEF"/>
    <property type="match status" value="1"/>
</dbReference>
<evidence type="ECO:0000256" key="4">
    <source>
        <dbReference type="ARBA" id="ARBA00022771"/>
    </source>
</evidence>
<dbReference type="InterPro" id="IPR000306">
    <property type="entry name" value="Znf_FYVE"/>
</dbReference>
<feature type="compositionally biased region" description="Basic and acidic residues" evidence="7">
    <location>
        <begin position="69"/>
        <end position="82"/>
    </location>
</feature>
<comment type="caution">
    <text evidence="10">The sequence shown here is derived from an EMBL/GenBank/DDBJ whole genome shotgun (WGS) entry which is preliminary data.</text>
</comment>
<dbReference type="EMBL" id="JABELV010000215">
    <property type="protein sequence ID" value="KAG7527973.1"/>
    <property type="molecule type" value="Genomic_DNA"/>
</dbReference>
<dbReference type="Pfam" id="PF01363">
    <property type="entry name" value="FYVE"/>
    <property type="match status" value="1"/>
</dbReference>
<dbReference type="InterPro" id="IPR001849">
    <property type="entry name" value="PH_domain"/>
</dbReference>
<dbReference type="Gene3D" id="2.30.29.30">
    <property type="entry name" value="Pleckstrin-homology domain (PH domain)/Phosphotyrosine-binding domain (PTB)"/>
    <property type="match status" value="1"/>
</dbReference>
<dbReference type="GO" id="GO:0005856">
    <property type="term" value="C:cytoskeleton"/>
    <property type="evidence" value="ECO:0007669"/>
    <property type="project" value="UniProtKB-SubCell"/>
</dbReference>
<dbReference type="InterPro" id="IPR035899">
    <property type="entry name" value="DBL_dom_sf"/>
</dbReference>
<dbReference type="SUPFAM" id="SSF57903">
    <property type="entry name" value="FYVE/PHD zinc finger"/>
    <property type="match status" value="1"/>
</dbReference>
<evidence type="ECO:0000259" key="8">
    <source>
        <dbReference type="PROSITE" id="PS50003"/>
    </source>
</evidence>
<evidence type="ECO:0000256" key="6">
    <source>
        <dbReference type="ARBA" id="ARBA00023212"/>
    </source>
</evidence>
<feature type="region of interest" description="Disordered" evidence="7">
    <location>
        <begin position="1"/>
        <end position="95"/>
    </location>
</feature>
<feature type="region of interest" description="Disordered" evidence="7">
    <location>
        <begin position="114"/>
        <end position="159"/>
    </location>
</feature>
<keyword evidence="3" id="KW-0479">Metal-binding</keyword>
<feature type="domain" description="DH" evidence="9">
    <location>
        <begin position="317"/>
        <end position="562"/>
    </location>
</feature>
<keyword evidence="11" id="KW-1185">Reference proteome</keyword>
<feature type="compositionally biased region" description="Polar residues" evidence="7">
    <location>
        <begin position="274"/>
        <end position="285"/>
    </location>
</feature>
<feature type="compositionally biased region" description="Basic and acidic residues" evidence="7">
    <location>
        <begin position="898"/>
        <end position="911"/>
    </location>
</feature>
<feature type="compositionally biased region" description="Low complexity" evidence="7">
    <location>
        <begin position="262"/>
        <end position="273"/>
    </location>
</feature>
<organism evidence="10 11">
    <name type="scientific">Filobasidium floriforme</name>
    <dbReference type="NCBI Taxonomy" id="5210"/>
    <lineage>
        <taxon>Eukaryota</taxon>
        <taxon>Fungi</taxon>
        <taxon>Dikarya</taxon>
        <taxon>Basidiomycota</taxon>
        <taxon>Agaricomycotina</taxon>
        <taxon>Tremellomycetes</taxon>
        <taxon>Filobasidiales</taxon>
        <taxon>Filobasidiaceae</taxon>
        <taxon>Filobasidium</taxon>
    </lineage>
</organism>
<keyword evidence="6" id="KW-0963">Cytoplasm</keyword>
<dbReference type="PANTHER" id="PTHR12673">
    <property type="entry name" value="FACIOGENITAL DYSPLASIA PROTEIN"/>
    <property type="match status" value="1"/>
</dbReference>
<reference evidence="10" key="1">
    <citation type="submission" date="2020-04" db="EMBL/GenBank/DDBJ databases">
        <title>Analysis of mating type loci in Filobasidium floriforme.</title>
        <authorList>
            <person name="Nowrousian M."/>
        </authorList>
    </citation>
    <scope>NUCLEOTIDE SEQUENCE</scope>
    <source>
        <strain evidence="10">CBS 6242</strain>
    </source>
</reference>
<evidence type="ECO:0000256" key="5">
    <source>
        <dbReference type="ARBA" id="ARBA00022833"/>
    </source>
</evidence>
<feature type="compositionally biased region" description="Low complexity" evidence="7">
    <location>
        <begin position="114"/>
        <end position="129"/>
    </location>
</feature>
<accession>A0A8K0JEU9</accession>
<dbReference type="CDD" id="cd00065">
    <property type="entry name" value="FYVE_like_SF"/>
    <property type="match status" value="1"/>
</dbReference>
<evidence type="ECO:0000256" key="3">
    <source>
        <dbReference type="ARBA" id="ARBA00022723"/>
    </source>
</evidence>
<keyword evidence="2" id="KW-0344">Guanine-nucleotide releasing factor</keyword>
<protein>
    <submittedName>
        <fullName evidence="10">Uncharacterized protein</fullName>
    </submittedName>
</protein>
<feature type="compositionally biased region" description="Low complexity" evidence="7">
    <location>
        <begin position="927"/>
        <end position="937"/>
    </location>
</feature>
<dbReference type="PANTHER" id="PTHR12673:SF159">
    <property type="entry name" value="LD03170P"/>
    <property type="match status" value="1"/>
</dbReference>
<dbReference type="Proteomes" id="UP000812966">
    <property type="component" value="Unassembled WGS sequence"/>
</dbReference>
<proteinExistence type="predicted"/>
<dbReference type="PROSITE" id="PS50003">
    <property type="entry name" value="PH_DOMAIN"/>
    <property type="match status" value="1"/>
</dbReference>
<feature type="domain" description="PH" evidence="8">
    <location>
        <begin position="592"/>
        <end position="747"/>
    </location>
</feature>
<dbReference type="InterPro" id="IPR011011">
    <property type="entry name" value="Znf_FYVE_PHD"/>
</dbReference>
<feature type="compositionally biased region" description="Low complexity" evidence="7">
    <location>
        <begin position="178"/>
        <end position="187"/>
    </location>
</feature>
<feature type="region of interest" description="Disordered" evidence="7">
    <location>
        <begin position="898"/>
        <end position="942"/>
    </location>
</feature>
<dbReference type="SMART" id="SM00064">
    <property type="entry name" value="FYVE"/>
    <property type="match status" value="1"/>
</dbReference>
<dbReference type="PROSITE" id="PS50010">
    <property type="entry name" value="DH_2"/>
    <property type="match status" value="1"/>
</dbReference>
<evidence type="ECO:0000256" key="1">
    <source>
        <dbReference type="ARBA" id="ARBA00004245"/>
    </source>
</evidence>
<sequence length="984" mass="106889">MIPTASSPTSRRRERTRTFPSHHADQGQIPDRSSVYTERSIDTLPEEETVRLESGCVIDDETRPGLSGEIDRDKLHLQERGRGGGPGESTRTSNEVAALRESLPFPSARISATATTSIPSSSSLSSPQSFFDPIPKETTYPGPALRQPPESPRRPSRLYPRFRVNSAHSLGALRVGSDSAAGSANGAGVTGTGTQFDPGSSSGSGGSSISILRSADERGVPTDRPRPRHRRTGSGPPLSALNRPGSLVGAGLGLKITTSDLPGSPQPSESSPGYTNSFTQPSSPLASPVKRRSRGSRGEGTELDPEEGLRRGLRAIKATRTVMEVLESEERFRDGLRVVIEVFLDPLTKEVEDGTEFVALRYIKQLFGNIREIEALSAQTISALKKSIGDKQNIEDGSVIDHETSLDEGSRLRTRVGQLQGHLPRGRIGRTGQTLTRSSSAPALFQPELSLAPKISNVLLSHLPYLSLYYPYITAFPSIPSTLNDLCVQNPRFKSFLHAQEQDPRCKRLGLSHWLLTVVQRIPRWTILIENLIKVTDDPQEKQGLIRAHAMAEKVADNINTRLKEQTAMLTLVNLQRAFSGLSKPLVAPARRLVKKGLLKQTSLGPSELWLFLFNDILVCAKATGGTSMTIGMLSNWIYTAEGSLAAFASSMASIISHHNNSNNHTSESTGRSGTTSRPTSIIENSFECTDCIDVEDMTVFGLETDRSTEKREKTFQITSPLASMELSAENRAEKESWLMSLNDAKYGRLADLQTLQQTATIRQSKRKSLHAVSRRSSSSAFSNAHDPQGILEEGLVLAVEADGFNSPLVANRSAATTCTKCRSAFTLLKTPHPCLLACGKLFCSECLTRTFTISGEATGKTRQACDTCYFAVFKPAGEGGTDHDILDTHANFTLSRQSREDLRTRREKQDSVISVMGGGGSGYGSGSALSRTSSRSVDGGNLDVGEVEPSLAVKVLRGEWNYDFAPSRTVVESLAIRIELLNR</sequence>